<keyword evidence="4" id="KW-0812">Transmembrane</keyword>
<evidence type="ECO:0000256" key="2">
    <source>
        <dbReference type="ARBA" id="ARBA00023136"/>
    </source>
</evidence>
<feature type="region of interest" description="Disordered" evidence="3">
    <location>
        <begin position="1"/>
        <end position="40"/>
    </location>
</feature>
<dbReference type="AlphaFoldDB" id="A0A5J4ZZH5"/>
<feature type="compositionally biased region" description="Polar residues" evidence="3">
    <location>
        <begin position="27"/>
        <end position="37"/>
    </location>
</feature>
<keyword evidence="4" id="KW-1133">Transmembrane helix</keyword>
<organism evidence="5 6">
    <name type="scientific">Nyssa sinensis</name>
    <dbReference type="NCBI Taxonomy" id="561372"/>
    <lineage>
        <taxon>Eukaryota</taxon>
        <taxon>Viridiplantae</taxon>
        <taxon>Streptophyta</taxon>
        <taxon>Embryophyta</taxon>
        <taxon>Tracheophyta</taxon>
        <taxon>Spermatophyta</taxon>
        <taxon>Magnoliopsida</taxon>
        <taxon>eudicotyledons</taxon>
        <taxon>Gunneridae</taxon>
        <taxon>Pentapetalae</taxon>
        <taxon>asterids</taxon>
        <taxon>Cornales</taxon>
        <taxon>Nyssaceae</taxon>
        <taxon>Nyssa</taxon>
    </lineage>
</organism>
<evidence type="ECO:0000313" key="6">
    <source>
        <dbReference type="Proteomes" id="UP000325577"/>
    </source>
</evidence>
<accession>A0A5J4ZZH5</accession>
<evidence type="ECO:0000256" key="4">
    <source>
        <dbReference type="SAM" id="Phobius"/>
    </source>
</evidence>
<keyword evidence="6" id="KW-1185">Reference proteome</keyword>
<dbReference type="EMBL" id="CM018048">
    <property type="protein sequence ID" value="KAA8522491.1"/>
    <property type="molecule type" value="Genomic_DNA"/>
</dbReference>
<dbReference type="OrthoDB" id="996955at2759"/>
<sequence length="225" mass="24909">MEERLPSPTNGSHDTTLLPQNQTQTQSISPPRTSQSAFRPGTYVVQVPKDQIYRVPPPEHALLAERHRKPPRQRRSCCTCFFGIFAIVAAIAIILGLIGGTTSIFLRHNSPTFHIEHVLVKNPTLPPDQQHHSEYDITLKSNNPNDNARISYNHGGDATLSFRQQEIAVGTYPTFDQGPKNSTVFRVKIGALKIGTAKIAVTCNLTVDSLAKVTHVLSQECHTKE</sequence>
<dbReference type="GO" id="GO:0098542">
    <property type="term" value="P:defense response to other organism"/>
    <property type="evidence" value="ECO:0007669"/>
    <property type="project" value="InterPro"/>
</dbReference>
<evidence type="ECO:0000256" key="3">
    <source>
        <dbReference type="SAM" id="MobiDB-lite"/>
    </source>
</evidence>
<feature type="compositionally biased region" description="Low complexity" evidence="3">
    <location>
        <begin position="15"/>
        <end position="26"/>
    </location>
</feature>
<name>A0A5J4ZZH5_9ASTE</name>
<dbReference type="GO" id="GO:0005886">
    <property type="term" value="C:plasma membrane"/>
    <property type="evidence" value="ECO:0007669"/>
    <property type="project" value="TreeGrafter"/>
</dbReference>
<evidence type="ECO:0000313" key="5">
    <source>
        <dbReference type="EMBL" id="KAA8522491.1"/>
    </source>
</evidence>
<comment type="subcellular location">
    <subcellularLocation>
        <location evidence="1">Membrane</location>
    </subcellularLocation>
</comment>
<reference evidence="5 6" key="1">
    <citation type="submission" date="2019-09" db="EMBL/GenBank/DDBJ databases">
        <title>A chromosome-level genome assembly of the Chinese tupelo Nyssa sinensis.</title>
        <authorList>
            <person name="Yang X."/>
            <person name="Kang M."/>
            <person name="Yang Y."/>
            <person name="Xiong H."/>
            <person name="Wang M."/>
            <person name="Zhang Z."/>
            <person name="Wang Z."/>
            <person name="Wu H."/>
            <person name="Ma T."/>
            <person name="Liu J."/>
            <person name="Xi Z."/>
        </authorList>
    </citation>
    <scope>NUCLEOTIDE SEQUENCE [LARGE SCALE GENOMIC DNA]</scope>
    <source>
        <strain evidence="5">J267</strain>
        <tissue evidence="5">Leaf</tissue>
    </source>
</reference>
<keyword evidence="2 4" id="KW-0472">Membrane</keyword>
<feature type="transmembrane region" description="Helical" evidence="4">
    <location>
        <begin position="76"/>
        <end position="98"/>
    </location>
</feature>
<evidence type="ECO:0000256" key="1">
    <source>
        <dbReference type="ARBA" id="ARBA00004370"/>
    </source>
</evidence>
<protein>
    <submittedName>
        <fullName evidence="5">Uncharacterized protein</fullName>
    </submittedName>
</protein>
<proteinExistence type="predicted"/>
<gene>
    <name evidence="5" type="ORF">F0562_013148</name>
</gene>
<dbReference type="Proteomes" id="UP000325577">
    <property type="component" value="Linkage Group LG5"/>
</dbReference>
<dbReference type="InterPro" id="IPR044839">
    <property type="entry name" value="NDR1-like"/>
</dbReference>
<dbReference type="PANTHER" id="PTHR31234">
    <property type="entry name" value="LATE EMBRYOGENESIS ABUNDANT (LEA) HYDROXYPROLINE-RICH GLYCOPROTEIN FAMILY"/>
    <property type="match status" value="1"/>
</dbReference>
<dbReference type="PANTHER" id="PTHR31234:SF68">
    <property type="entry name" value="EXPRESSED PROTEIN"/>
    <property type="match status" value="1"/>
</dbReference>